<gene>
    <name evidence="2" type="ORF">FC65_GL000406</name>
</gene>
<evidence type="ECO:0000256" key="1">
    <source>
        <dbReference type="SAM" id="Phobius"/>
    </source>
</evidence>
<organism evidence="2 3">
    <name type="scientific">Ligilactobacillus acidipiscis DSM 15836</name>
    <dbReference type="NCBI Taxonomy" id="1423716"/>
    <lineage>
        <taxon>Bacteria</taxon>
        <taxon>Bacillati</taxon>
        <taxon>Bacillota</taxon>
        <taxon>Bacilli</taxon>
        <taxon>Lactobacillales</taxon>
        <taxon>Lactobacillaceae</taxon>
        <taxon>Ligilactobacillus</taxon>
    </lineage>
</organism>
<sequence>MITLLTNVTNNAEPAKHLLKAAPLSYKQQYLQASLDGYHAAFAFSLVFAVIGVVLTFFLKDHDHEMHTKGISSDDFKNKGGDAA</sequence>
<evidence type="ECO:0000313" key="2">
    <source>
        <dbReference type="EMBL" id="KRM25387.1"/>
    </source>
</evidence>
<protein>
    <submittedName>
        <fullName evidence="2">Major facilitator superfamily permease</fullName>
    </submittedName>
</protein>
<keyword evidence="1" id="KW-0812">Transmembrane</keyword>
<keyword evidence="3" id="KW-1185">Reference proteome</keyword>
<dbReference type="EMBL" id="AZFI01000135">
    <property type="protein sequence ID" value="KRM25387.1"/>
    <property type="molecule type" value="Genomic_DNA"/>
</dbReference>
<accession>A0ABR5PJJ4</accession>
<feature type="transmembrane region" description="Helical" evidence="1">
    <location>
        <begin position="38"/>
        <end position="59"/>
    </location>
</feature>
<keyword evidence="1" id="KW-1133">Transmembrane helix</keyword>
<comment type="caution">
    <text evidence="2">The sequence shown here is derived from an EMBL/GenBank/DDBJ whole genome shotgun (WGS) entry which is preliminary data.</text>
</comment>
<name>A0ABR5PJJ4_9LACO</name>
<keyword evidence="1" id="KW-0472">Membrane</keyword>
<reference evidence="2 3" key="1">
    <citation type="journal article" date="2015" name="Genome Announc.">
        <title>Expanding the biotechnology potential of lactobacilli through comparative genomics of 213 strains and associated genera.</title>
        <authorList>
            <person name="Sun Z."/>
            <person name="Harris H.M."/>
            <person name="McCann A."/>
            <person name="Guo C."/>
            <person name="Argimon S."/>
            <person name="Zhang W."/>
            <person name="Yang X."/>
            <person name="Jeffery I.B."/>
            <person name="Cooney J.C."/>
            <person name="Kagawa T.F."/>
            <person name="Liu W."/>
            <person name="Song Y."/>
            <person name="Salvetti E."/>
            <person name="Wrobel A."/>
            <person name="Rasinkangas P."/>
            <person name="Parkhill J."/>
            <person name="Rea M.C."/>
            <person name="O'Sullivan O."/>
            <person name="Ritari J."/>
            <person name="Douillard F.P."/>
            <person name="Paul Ross R."/>
            <person name="Yang R."/>
            <person name="Briner A.E."/>
            <person name="Felis G.E."/>
            <person name="de Vos W.M."/>
            <person name="Barrangou R."/>
            <person name="Klaenhammer T.R."/>
            <person name="Caufield P.W."/>
            <person name="Cui Y."/>
            <person name="Zhang H."/>
            <person name="O'Toole P.W."/>
        </authorList>
    </citation>
    <scope>NUCLEOTIDE SEQUENCE [LARGE SCALE GENOMIC DNA]</scope>
    <source>
        <strain evidence="2 3">DSM 15836</strain>
    </source>
</reference>
<proteinExistence type="predicted"/>
<evidence type="ECO:0000313" key="3">
    <source>
        <dbReference type="Proteomes" id="UP000051217"/>
    </source>
</evidence>
<dbReference type="Proteomes" id="UP000051217">
    <property type="component" value="Unassembled WGS sequence"/>
</dbReference>